<evidence type="ECO:0000313" key="1">
    <source>
        <dbReference type="EMBL" id="KAJ1349121.1"/>
    </source>
</evidence>
<sequence length="51" mass="5812">MALYTGNVLSTWTANIHRQYSRTMQHCVRLVSNNLEGLIRKSAEESESVDT</sequence>
<proteinExistence type="predicted"/>
<dbReference type="EMBL" id="JAHQIW010000607">
    <property type="protein sequence ID" value="KAJ1349121.1"/>
    <property type="molecule type" value="Genomic_DNA"/>
</dbReference>
<name>A0AAD5QJF4_PARTN</name>
<comment type="caution">
    <text evidence="1">The sequence shown here is derived from an EMBL/GenBank/DDBJ whole genome shotgun (WGS) entry which is preliminary data.</text>
</comment>
<gene>
    <name evidence="1" type="ORF">KIN20_004572</name>
</gene>
<dbReference type="AlphaFoldDB" id="A0AAD5QJF4"/>
<protein>
    <submittedName>
        <fullName evidence="1">Uncharacterized protein</fullName>
    </submittedName>
</protein>
<evidence type="ECO:0000313" key="2">
    <source>
        <dbReference type="Proteomes" id="UP001196413"/>
    </source>
</evidence>
<organism evidence="1 2">
    <name type="scientific">Parelaphostrongylus tenuis</name>
    <name type="common">Meningeal worm</name>
    <dbReference type="NCBI Taxonomy" id="148309"/>
    <lineage>
        <taxon>Eukaryota</taxon>
        <taxon>Metazoa</taxon>
        <taxon>Ecdysozoa</taxon>
        <taxon>Nematoda</taxon>
        <taxon>Chromadorea</taxon>
        <taxon>Rhabditida</taxon>
        <taxon>Rhabditina</taxon>
        <taxon>Rhabditomorpha</taxon>
        <taxon>Strongyloidea</taxon>
        <taxon>Metastrongylidae</taxon>
        <taxon>Parelaphostrongylus</taxon>
    </lineage>
</organism>
<accession>A0AAD5QJF4</accession>
<dbReference type="Proteomes" id="UP001196413">
    <property type="component" value="Unassembled WGS sequence"/>
</dbReference>
<keyword evidence="2" id="KW-1185">Reference proteome</keyword>
<reference evidence="1" key="1">
    <citation type="submission" date="2021-06" db="EMBL/GenBank/DDBJ databases">
        <title>Parelaphostrongylus tenuis whole genome reference sequence.</title>
        <authorList>
            <person name="Garwood T.J."/>
            <person name="Larsen P.A."/>
            <person name="Fountain-Jones N.M."/>
            <person name="Garbe J.R."/>
            <person name="Macchietto M.G."/>
            <person name="Kania S.A."/>
            <person name="Gerhold R.W."/>
            <person name="Richards J.E."/>
            <person name="Wolf T.M."/>
        </authorList>
    </citation>
    <scope>NUCLEOTIDE SEQUENCE</scope>
    <source>
        <strain evidence="1">MNPRO001-30</strain>
        <tissue evidence="1">Meninges</tissue>
    </source>
</reference>